<gene>
    <name evidence="2" type="ORF">QYT958_LOCUS40974</name>
</gene>
<evidence type="ECO:0000259" key="1">
    <source>
        <dbReference type="PROSITE" id="PS50835"/>
    </source>
</evidence>
<feature type="non-terminal residue" evidence="2">
    <location>
        <position position="91"/>
    </location>
</feature>
<evidence type="ECO:0000313" key="2">
    <source>
        <dbReference type="EMBL" id="CAF5035320.1"/>
    </source>
</evidence>
<dbReference type="EMBL" id="CAJOBR010044723">
    <property type="protein sequence ID" value="CAF5035320.1"/>
    <property type="molecule type" value="Genomic_DNA"/>
</dbReference>
<accession>A0A822BT08</accession>
<sequence>MLPNTSNFITKDVNENSSIELHCPVTNSPDLSIQWSKNNEDLDPMWLSPNVVIKRLLLKIQQTHLNDAGLYKCNVVNGFGSIYAQFRVNII</sequence>
<feature type="non-terminal residue" evidence="2">
    <location>
        <position position="1"/>
    </location>
</feature>
<dbReference type="Proteomes" id="UP000663848">
    <property type="component" value="Unassembled WGS sequence"/>
</dbReference>
<dbReference type="SMART" id="SM00409">
    <property type="entry name" value="IG"/>
    <property type="match status" value="1"/>
</dbReference>
<dbReference type="InterPro" id="IPR013098">
    <property type="entry name" value="Ig_I-set"/>
</dbReference>
<dbReference type="Gene3D" id="2.60.40.10">
    <property type="entry name" value="Immunoglobulins"/>
    <property type="match status" value="1"/>
</dbReference>
<dbReference type="PROSITE" id="PS50835">
    <property type="entry name" value="IG_LIKE"/>
    <property type="match status" value="1"/>
</dbReference>
<proteinExistence type="predicted"/>
<dbReference type="SUPFAM" id="SSF48726">
    <property type="entry name" value="Immunoglobulin"/>
    <property type="match status" value="1"/>
</dbReference>
<evidence type="ECO:0000313" key="3">
    <source>
        <dbReference type="Proteomes" id="UP000663848"/>
    </source>
</evidence>
<dbReference type="SMART" id="SM00408">
    <property type="entry name" value="IGc2"/>
    <property type="match status" value="1"/>
</dbReference>
<dbReference type="InterPro" id="IPR036179">
    <property type="entry name" value="Ig-like_dom_sf"/>
</dbReference>
<organism evidence="2 3">
    <name type="scientific">Rotaria socialis</name>
    <dbReference type="NCBI Taxonomy" id="392032"/>
    <lineage>
        <taxon>Eukaryota</taxon>
        <taxon>Metazoa</taxon>
        <taxon>Spiralia</taxon>
        <taxon>Gnathifera</taxon>
        <taxon>Rotifera</taxon>
        <taxon>Eurotatoria</taxon>
        <taxon>Bdelloidea</taxon>
        <taxon>Philodinida</taxon>
        <taxon>Philodinidae</taxon>
        <taxon>Rotaria</taxon>
    </lineage>
</organism>
<comment type="caution">
    <text evidence="2">The sequence shown here is derived from an EMBL/GenBank/DDBJ whole genome shotgun (WGS) entry which is preliminary data.</text>
</comment>
<dbReference type="AlphaFoldDB" id="A0A822BT08"/>
<name>A0A822BT08_9BILA</name>
<dbReference type="PANTHER" id="PTHR19890:SF10">
    <property type="entry name" value="FIBROBLAST GROWTH FACTOR RECEPTOR-LIKE 1"/>
    <property type="match status" value="1"/>
</dbReference>
<dbReference type="InterPro" id="IPR003598">
    <property type="entry name" value="Ig_sub2"/>
</dbReference>
<dbReference type="PANTHER" id="PTHR19890">
    <property type="entry name" value="FIBROBLAST GROWTH FACTOR RECEPTOR"/>
    <property type="match status" value="1"/>
</dbReference>
<reference evidence="2" key="1">
    <citation type="submission" date="2021-02" db="EMBL/GenBank/DDBJ databases">
        <authorList>
            <person name="Nowell W R."/>
        </authorList>
    </citation>
    <scope>NUCLEOTIDE SEQUENCE</scope>
</reference>
<dbReference type="InterPro" id="IPR013783">
    <property type="entry name" value="Ig-like_fold"/>
</dbReference>
<dbReference type="CDD" id="cd00096">
    <property type="entry name" value="Ig"/>
    <property type="match status" value="1"/>
</dbReference>
<dbReference type="InterPro" id="IPR007110">
    <property type="entry name" value="Ig-like_dom"/>
</dbReference>
<protein>
    <recommendedName>
        <fullName evidence="1">Ig-like domain-containing protein</fullName>
    </recommendedName>
</protein>
<dbReference type="InterPro" id="IPR052615">
    <property type="entry name" value="FGFRL"/>
</dbReference>
<dbReference type="InterPro" id="IPR003599">
    <property type="entry name" value="Ig_sub"/>
</dbReference>
<feature type="domain" description="Ig-like" evidence="1">
    <location>
        <begin position="3"/>
        <end position="89"/>
    </location>
</feature>
<dbReference type="Pfam" id="PF07679">
    <property type="entry name" value="I-set"/>
    <property type="match status" value="1"/>
</dbReference>